<dbReference type="Pfam" id="PF01532">
    <property type="entry name" value="Glyco_hydro_47"/>
    <property type="match status" value="1"/>
</dbReference>
<comment type="function">
    <text evidence="5">Involved in the endoplasmic reticulum-associated degradation (ERAD) pathway that targets misfolded glycoproteins for degradation in an N-glycan-dependent manner. May initiate ERAD by promoting the first mannose trimming step of ERAD substrates, from Man9GlcNAc2 to Man8GlcNAc2. Seems to recognize and bind to exposed hydrophobic regions in target proteins.</text>
</comment>
<keyword evidence="8" id="KW-0378">Hydrolase</keyword>
<dbReference type="WBParaSite" id="BXY_0355500.1">
    <property type="protein sequence ID" value="BXY_0355500.1"/>
    <property type="gene ID" value="BXY_0355500"/>
</dbReference>
<comment type="cofactor">
    <cofactor evidence="7">
        <name>Ca(2+)</name>
        <dbReference type="ChEBI" id="CHEBI:29108"/>
    </cofactor>
</comment>
<accession>A0A1I7RS51</accession>
<evidence type="ECO:0000256" key="5">
    <source>
        <dbReference type="ARBA" id="ARBA00054385"/>
    </source>
</evidence>
<dbReference type="GO" id="GO:1904154">
    <property type="term" value="P:positive regulation of retrograde protein transport, ER to cytosol"/>
    <property type="evidence" value="ECO:0007669"/>
    <property type="project" value="UniProtKB-ARBA"/>
</dbReference>
<dbReference type="InterPro" id="IPR044674">
    <property type="entry name" value="EDEM1/2/3"/>
</dbReference>
<evidence type="ECO:0000256" key="7">
    <source>
        <dbReference type="PIRSR" id="PIRSR601382-2"/>
    </source>
</evidence>
<dbReference type="InterPro" id="IPR001382">
    <property type="entry name" value="Glyco_hydro_47"/>
</dbReference>
<dbReference type="eggNOG" id="KOG2429">
    <property type="taxonomic scope" value="Eukaryota"/>
</dbReference>
<dbReference type="GO" id="GO:1904380">
    <property type="term" value="P:endoplasmic reticulum mannose trimming"/>
    <property type="evidence" value="ECO:0007669"/>
    <property type="project" value="InterPro"/>
</dbReference>
<keyword evidence="7" id="KW-0106">Calcium</keyword>
<dbReference type="Proteomes" id="UP000095284">
    <property type="component" value="Unplaced"/>
</dbReference>
<dbReference type="GO" id="GO:0005509">
    <property type="term" value="F:calcium ion binding"/>
    <property type="evidence" value="ECO:0007669"/>
    <property type="project" value="InterPro"/>
</dbReference>
<feature type="signal peptide" evidence="10">
    <location>
        <begin position="1"/>
        <end position="18"/>
    </location>
</feature>
<feature type="active site" description="Proton donor" evidence="6">
    <location>
        <position position="351"/>
    </location>
</feature>
<evidence type="ECO:0000256" key="2">
    <source>
        <dbReference type="ARBA" id="ARBA00007658"/>
    </source>
</evidence>
<dbReference type="GO" id="GO:0044322">
    <property type="term" value="C:endoplasmic reticulum quality control compartment"/>
    <property type="evidence" value="ECO:0007669"/>
    <property type="project" value="GOC"/>
</dbReference>
<dbReference type="PRINTS" id="PR00747">
    <property type="entry name" value="GLYHDRLASE47"/>
</dbReference>
<keyword evidence="8" id="KW-0326">Glycosidase</keyword>
<dbReference type="GO" id="GO:0004571">
    <property type="term" value="F:mannosyl-oligosaccharide 1,2-alpha-mannosidase activity"/>
    <property type="evidence" value="ECO:0007669"/>
    <property type="project" value="InterPro"/>
</dbReference>
<feature type="compositionally biased region" description="Basic residues" evidence="9">
    <location>
        <begin position="640"/>
        <end position="651"/>
    </location>
</feature>
<dbReference type="PANTHER" id="PTHR45679">
    <property type="entry name" value="ER DEGRADATION-ENHANCING ALPHA-MANNOSIDASE-LIKE PROTEIN 2"/>
    <property type="match status" value="1"/>
</dbReference>
<dbReference type="OrthoDB" id="8118055at2759"/>
<dbReference type="EMBL" id="CAJFCV020000005">
    <property type="protein sequence ID" value="CAG9123211.1"/>
    <property type="molecule type" value="Genomic_DNA"/>
</dbReference>
<evidence type="ECO:0000256" key="3">
    <source>
        <dbReference type="ARBA" id="ARBA00022824"/>
    </source>
</evidence>
<dbReference type="PANTHER" id="PTHR45679:SF6">
    <property type="entry name" value="ER DEGRADATION-ENHANCING ALPHA-MANNOSIDASE-LIKE PROTEIN 2"/>
    <property type="match status" value="1"/>
</dbReference>
<evidence type="ECO:0000313" key="13">
    <source>
        <dbReference type="Proteomes" id="UP000659654"/>
    </source>
</evidence>
<evidence type="ECO:0000256" key="10">
    <source>
        <dbReference type="SAM" id="SignalP"/>
    </source>
</evidence>
<feature type="binding site" evidence="7">
    <location>
        <position position="475"/>
    </location>
    <ligand>
        <name>Ca(2+)</name>
        <dbReference type="ChEBI" id="CHEBI:29108"/>
    </ligand>
</feature>
<feature type="region of interest" description="Disordered" evidence="9">
    <location>
        <begin position="562"/>
        <end position="600"/>
    </location>
</feature>
<organism evidence="12 14">
    <name type="scientific">Bursaphelenchus xylophilus</name>
    <name type="common">Pinewood nematode worm</name>
    <name type="synonym">Aphelenchoides xylophilus</name>
    <dbReference type="NCBI Taxonomy" id="6326"/>
    <lineage>
        <taxon>Eukaryota</taxon>
        <taxon>Metazoa</taxon>
        <taxon>Ecdysozoa</taxon>
        <taxon>Nematoda</taxon>
        <taxon>Chromadorea</taxon>
        <taxon>Rhabditida</taxon>
        <taxon>Tylenchina</taxon>
        <taxon>Tylenchomorpha</taxon>
        <taxon>Aphelenchoidea</taxon>
        <taxon>Aphelenchoididae</taxon>
        <taxon>Bursaphelenchus</taxon>
    </lineage>
</organism>
<comment type="subcellular location">
    <subcellularLocation>
        <location evidence="1">Endoplasmic reticulum</location>
    </subcellularLocation>
</comment>
<keyword evidence="13" id="KW-1185">Reference proteome</keyword>
<keyword evidence="10" id="KW-0732">Signal</keyword>
<gene>
    <name evidence="11" type="ORF">BXYJ_LOCUS11886</name>
</gene>
<feature type="chain" id="PRO_5035359340" description="alpha-1,2-Mannosidase" evidence="10">
    <location>
        <begin position="19"/>
        <end position="873"/>
    </location>
</feature>
<dbReference type="InterPro" id="IPR036026">
    <property type="entry name" value="Seven-hairpin_glycosidases"/>
</dbReference>
<evidence type="ECO:0000256" key="8">
    <source>
        <dbReference type="RuleBase" id="RU361193"/>
    </source>
</evidence>
<dbReference type="AlphaFoldDB" id="A0A1I7RS51"/>
<dbReference type="SMR" id="A0A1I7RS51"/>
<evidence type="ECO:0000256" key="4">
    <source>
        <dbReference type="ARBA" id="ARBA00023180"/>
    </source>
</evidence>
<keyword evidence="4" id="KW-0325">Glycoprotein</keyword>
<name>A0A1I7RS51_BURXY</name>
<evidence type="ECO:0000256" key="6">
    <source>
        <dbReference type="PIRSR" id="PIRSR601382-1"/>
    </source>
</evidence>
<dbReference type="Proteomes" id="UP000582659">
    <property type="component" value="Unassembled WGS sequence"/>
</dbReference>
<sequence>MRIKHVLLKCIFILNVFGCFSLITDFPPERVLQYREKVRTMFYHAYNGYLNHAYPLDELKPLSCTGMNTWGSFSLTLVDALDTLLIMGNETEFIRAVDLILANVDVDANVNVSVFETNIRVVGGLLSAHMMSGRVKNMDLHSGWPCAGPLLELAEKFAQKLLPAFNTETGMPFGTVNLRYGVDIHETPITCTAGVGTFILEFGALSRLTGNPIYERVALRALKSLWATKSPIGLVGNHINVQTGAWTATDAGIGAGVDSYFEYLAKGALLFQRPLFMYQFNEYSHAINKYIRKEDWFMWVSMSRGTVNFPVFQSLEAYWPGVLALVGQVEDAARIMLTYDQVNRQYGVPPEFYNLPNREAVDKRSGYPLRPEIVESMMYLYKATDDPHYLHMAAGIVDSIEANSKTSCGYATIKDINKRTLEDRMESFFLAETTKYLYLIFDPENFIHSDGSHARVFDHPAGECVVYGGGWIFNTEAHPIDPAALYCCGAKRTKDELLIQKFRENIDFVSFLDLSDPFLKDLDQKLDEEDLHEEVKELKVKEEDPEQVETDLREIEQQMWKENEKKGGEDRRDQEDDNEDAVQEEEDNKNVEVELESSQGAFEHSIAADFDALREPVEEIKRDVQSTLVQGVDAQTVSSKTRRRRKGRKRRISELLKGPTDVTTEQEEKNLVKERIADLVDSLRKLDEAAGRKNDPSNLLKLLGTLGTEYSNLLKASSKLQALASNRRPQVFDNVKKKLMSNRVQQLIPINEVVCEGCCVKLDAQYDSVALRQMLNMIYSKHLYSKNGLAFVPGPICREYEKPDPSKNYNSTFPDVNILESEEQTLDAVDQFIFGTFAYNTLSKEHHELLSSPPRPFASFFMGLGQVLPRHLV</sequence>
<dbReference type="GO" id="GO:0016020">
    <property type="term" value="C:membrane"/>
    <property type="evidence" value="ECO:0007669"/>
    <property type="project" value="InterPro"/>
</dbReference>
<dbReference type="Proteomes" id="UP000659654">
    <property type="component" value="Unassembled WGS sequence"/>
</dbReference>
<dbReference type="InterPro" id="IPR012341">
    <property type="entry name" value="6hp_glycosidase-like_sf"/>
</dbReference>
<dbReference type="EMBL" id="CAJFDI010000005">
    <property type="protein sequence ID" value="CAD5231790.1"/>
    <property type="molecule type" value="Genomic_DNA"/>
</dbReference>
<evidence type="ECO:0000256" key="1">
    <source>
        <dbReference type="ARBA" id="ARBA00004240"/>
    </source>
</evidence>
<proteinExistence type="inferred from homology"/>
<dbReference type="SUPFAM" id="SSF48225">
    <property type="entry name" value="Seven-hairpin glycosidases"/>
    <property type="match status" value="1"/>
</dbReference>
<feature type="compositionally biased region" description="Basic and acidic residues" evidence="9">
    <location>
        <begin position="562"/>
        <end position="574"/>
    </location>
</feature>
<feature type="active site" evidence="6">
    <location>
        <position position="258"/>
    </location>
</feature>
<keyword evidence="7" id="KW-0479">Metal-binding</keyword>
<evidence type="ECO:0000313" key="12">
    <source>
        <dbReference type="Proteomes" id="UP000095284"/>
    </source>
</evidence>
<protein>
    <recommendedName>
        <fullName evidence="8">alpha-1,2-Mannosidase</fullName>
        <ecNumber evidence="8">3.2.1.-</ecNumber>
    </recommendedName>
</protein>
<dbReference type="GO" id="GO:0005975">
    <property type="term" value="P:carbohydrate metabolic process"/>
    <property type="evidence" value="ECO:0007669"/>
    <property type="project" value="InterPro"/>
</dbReference>
<evidence type="ECO:0000256" key="9">
    <source>
        <dbReference type="SAM" id="MobiDB-lite"/>
    </source>
</evidence>
<reference evidence="14" key="1">
    <citation type="submission" date="2016-11" db="UniProtKB">
        <authorList>
            <consortium name="WormBaseParasite"/>
        </authorList>
    </citation>
    <scope>IDENTIFICATION</scope>
</reference>
<dbReference type="Gene3D" id="1.50.10.10">
    <property type="match status" value="1"/>
</dbReference>
<feature type="region of interest" description="Disordered" evidence="9">
    <location>
        <begin position="633"/>
        <end position="653"/>
    </location>
</feature>
<dbReference type="FunFam" id="1.50.10.10:FF:000015">
    <property type="entry name" value="alpha-1,2-Mannosidase"/>
    <property type="match status" value="1"/>
</dbReference>
<dbReference type="EC" id="3.2.1.-" evidence="8"/>
<reference evidence="11" key="2">
    <citation type="submission" date="2020-09" db="EMBL/GenBank/DDBJ databases">
        <authorList>
            <person name="Kikuchi T."/>
        </authorList>
    </citation>
    <scope>NUCLEOTIDE SEQUENCE</scope>
    <source>
        <strain evidence="11">Ka4C1</strain>
    </source>
</reference>
<feature type="active site" description="Proton donor" evidence="6">
    <location>
        <position position="116"/>
    </location>
</feature>
<comment type="similarity">
    <text evidence="2 8">Belongs to the glycosyl hydrolase 47 family.</text>
</comment>
<keyword evidence="3" id="KW-0256">Endoplasmic reticulum</keyword>
<feature type="compositionally biased region" description="Acidic residues" evidence="9">
    <location>
        <begin position="575"/>
        <end position="587"/>
    </location>
</feature>
<evidence type="ECO:0000313" key="14">
    <source>
        <dbReference type="WBParaSite" id="BXY_0355500.1"/>
    </source>
</evidence>
<feature type="active site" evidence="6">
    <location>
        <position position="372"/>
    </location>
</feature>
<evidence type="ECO:0000313" key="11">
    <source>
        <dbReference type="EMBL" id="CAD5231790.1"/>
    </source>
</evidence>